<dbReference type="Gene3D" id="1.10.510.10">
    <property type="entry name" value="Transferase(Phosphotransferase) domain 1"/>
    <property type="match status" value="1"/>
</dbReference>
<dbReference type="InterPro" id="IPR017441">
    <property type="entry name" value="Protein_kinase_ATP_BS"/>
</dbReference>
<keyword evidence="12 22" id="KW-1133">Transmembrane helix</keyword>
<dbReference type="InterPro" id="IPR000719">
    <property type="entry name" value="Prot_kinase_dom"/>
</dbReference>
<dbReference type="InterPro" id="IPR003609">
    <property type="entry name" value="Pan_app"/>
</dbReference>
<keyword evidence="3" id="KW-0245">EGF-like domain</keyword>
<sequence>MPPSHRLSLLLAVAVVVAATSVRVHVHAQGSVLFPTPASTNVSVTWTVSLKADGHGAQSFDYMDGTSASVFLLQSVHPTPQEGLCFAACFYCVAPCRAFLFGVCVVYVDGGGFLSWPNAGSPQVVWSANRGRLVRENATLSLTAAGDLLLRDGGGGGGGVVWSTNTSGRSVAGMAVTRSGNLVLVDGKNAAVWQSFDHPTDSLLPGQPLVEGMRLAPNASSTNWTASGQLYITVLSDGLYAFAESSPPQLYYQMTVTNTTAGPGGRKTYMALTNGSLAIFAPSSSVNVSTPQPADGATNTTAAGEMEYVRLESDGHLKLYRYTGTEGWAMAQDLLQGQVDSCAYPTVCGAYGICVSGQCTCPAATYFRQVDDRRTDLGCVPVAPISCASTQDHRLLALSNVSYFNYVDTKAALPRMIDEESCKKACLQNCSCKAAFFQYGGNDTSRGSCYLPTQVFSMQVNQWQETHYSSSAYLKVQVTRSPPPPVPGPSNSNGTAIPAGKGRRRTREAAIVGSALAGAIALLAVIVVTSVVLRRRYRRRDDEDDEDGLGEVPGMMTTRFTFEQLRAATEQFSKMIGKGGFGSVFEGQVGDQRVAVKQLDRAGQGRREFLAEVETIGNIHHINLVTLVGFCAERSHRLLVYEYMPNGSLDRWIYSSSSSSAAADTPPLDWHTRRRVIADVARGLAYLHEECRQRIAHLDIKPQNILLDDGFGAKISDFGLSKMIGRDESRVVTRMRGTPGYLAPEWLTSQITEKADVYSFGVVVMEVVSGRKNLDYSQPEDGVHLISVLQEKARDGRLEDLVDARSDEMRGLHREGVIQMVKLAMWCLQVDYNRRPQMSVVVKVLDGAVDVETGIELNFVATVPDSLANGGNLASSTPLLASHLSGPR</sequence>
<dbReference type="InterPro" id="IPR011009">
    <property type="entry name" value="Kinase-like_dom_sf"/>
</dbReference>
<dbReference type="PANTHER" id="PTHR47976">
    <property type="entry name" value="G-TYPE LECTIN S-RECEPTOR-LIKE SERINE/THREONINE-PROTEIN KINASE SD2-5"/>
    <property type="match status" value="1"/>
</dbReference>
<accession>A0A3L6DLS3</accession>
<dbReference type="PROSITE" id="PS50011">
    <property type="entry name" value="PROTEIN_KINASE_DOM"/>
    <property type="match status" value="1"/>
</dbReference>
<evidence type="ECO:0000313" key="27">
    <source>
        <dbReference type="EMBL" id="PWZ09524.1"/>
    </source>
</evidence>
<dbReference type="GO" id="GO:0005524">
    <property type="term" value="F:ATP binding"/>
    <property type="evidence" value="ECO:0007669"/>
    <property type="project" value="UniProtKB-UniRule"/>
</dbReference>
<keyword evidence="7 23" id="KW-0732">Signal</keyword>
<evidence type="ECO:0000256" key="2">
    <source>
        <dbReference type="ARBA" id="ARBA00022527"/>
    </source>
</evidence>
<keyword evidence="9 19" id="KW-0547">Nucleotide-binding</keyword>
<dbReference type="InterPro" id="IPR024171">
    <property type="entry name" value="SRK-like_kinase"/>
</dbReference>
<feature type="signal peptide" evidence="23">
    <location>
        <begin position="1"/>
        <end position="19"/>
    </location>
</feature>
<keyword evidence="14" id="KW-1015">Disulfide bond</keyword>
<keyword evidence="2 19" id="KW-0723">Serine/threonine-protein kinase</keyword>
<keyword evidence="11 19" id="KW-0067">ATP-binding</keyword>
<evidence type="ECO:0000256" key="20">
    <source>
        <dbReference type="PROSITE-ProRule" id="PRU10141"/>
    </source>
</evidence>
<dbReference type="EC" id="2.7.11.1" evidence="19"/>
<evidence type="ECO:0000256" key="15">
    <source>
        <dbReference type="ARBA" id="ARBA00023170"/>
    </source>
</evidence>
<evidence type="ECO:0000256" key="19">
    <source>
        <dbReference type="PIRNR" id="PIRNR000641"/>
    </source>
</evidence>
<evidence type="ECO:0000256" key="12">
    <source>
        <dbReference type="ARBA" id="ARBA00022989"/>
    </source>
</evidence>
<comment type="similarity">
    <text evidence="19">Belongs to the protein kinase superfamily. Ser/Thr protein kinase family.</text>
</comment>
<feature type="domain" description="Apple" evidence="26">
    <location>
        <begin position="387"/>
        <end position="478"/>
    </location>
</feature>
<keyword evidence="15 27" id="KW-0675">Receptor</keyword>
<dbReference type="FunFam" id="2.90.10.30:FF:000003">
    <property type="entry name" value="Os04g0303100 protein"/>
    <property type="match status" value="1"/>
</dbReference>
<comment type="caution">
    <text evidence="27">The sequence shown here is derived from an EMBL/GenBank/DDBJ whole genome shotgun (WGS) entry which is preliminary data.</text>
</comment>
<dbReference type="SMART" id="SM00220">
    <property type="entry name" value="S_TKc"/>
    <property type="match status" value="1"/>
</dbReference>
<dbReference type="Gene3D" id="3.30.200.20">
    <property type="entry name" value="Phosphorylase Kinase, domain 1"/>
    <property type="match status" value="1"/>
</dbReference>
<evidence type="ECO:0000256" key="18">
    <source>
        <dbReference type="ARBA" id="ARBA00048679"/>
    </source>
</evidence>
<evidence type="ECO:0000256" key="7">
    <source>
        <dbReference type="ARBA" id="ARBA00022729"/>
    </source>
</evidence>
<keyword evidence="10 19" id="KW-0418">Kinase</keyword>
<dbReference type="AlphaFoldDB" id="A0A3L6DLS3"/>
<evidence type="ECO:0000256" key="21">
    <source>
        <dbReference type="SAM" id="MobiDB-lite"/>
    </source>
</evidence>
<proteinExistence type="inferred from homology"/>
<dbReference type="Pfam" id="PF01453">
    <property type="entry name" value="B_lectin"/>
    <property type="match status" value="1"/>
</dbReference>
<dbReference type="PROSITE" id="PS00107">
    <property type="entry name" value="PROTEIN_KINASE_ATP"/>
    <property type="match status" value="1"/>
</dbReference>
<evidence type="ECO:0000256" key="11">
    <source>
        <dbReference type="ARBA" id="ARBA00022840"/>
    </source>
</evidence>
<dbReference type="PROSITE" id="PS00108">
    <property type="entry name" value="PROTEIN_KINASE_ST"/>
    <property type="match status" value="1"/>
</dbReference>
<dbReference type="PROSITE" id="PS50948">
    <property type="entry name" value="PAN"/>
    <property type="match status" value="1"/>
</dbReference>
<dbReference type="InterPro" id="IPR036426">
    <property type="entry name" value="Bulb-type_lectin_dom_sf"/>
</dbReference>
<evidence type="ECO:0000259" key="26">
    <source>
        <dbReference type="PROSITE" id="PS50948"/>
    </source>
</evidence>
<dbReference type="InterPro" id="IPR051343">
    <property type="entry name" value="G-type_lectin_kinases/EP1-like"/>
</dbReference>
<comment type="catalytic activity">
    <reaction evidence="17 19">
        <text>L-threonyl-[protein] + ATP = O-phospho-L-threonyl-[protein] + ADP + H(+)</text>
        <dbReference type="Rhea" id="RHEA:46608"/>
        <dbReference type="Rhea" id="RHEA-COMP:11060"/>
        <dbReference type="Rhea" id="RHEA-COMP:11605"/>
        <dbReference type="ChEBI" id="CHEBI:15378"/>
        <dbReference type="ChEBI" id="CHEBI:30013"/>
        <dbReference type="ChEBI" id="CHEBI:30616"/>
        <dbReference type="ChEBI" id="CHEBI:61977"/>
        <dbReference type="ChEBI" id="CHEBI:456216"/>
        <dbReference type="EC" id="2.7.11.1"/>
    </reaction>
</comment>
<dbReference type="GO" id="GO:0016020">
    <property type="term" value="C:membrane"/>
    <property type="evidence" value="ECO:0007669"/>
    <property type="project" value="UniProtKB-SubCell"/>
</dbReference>
<keyword evidence="5 19" id="KW-0808">Transferase</keyword>
<dbReference type="InterPro" id="IPR008271">
    <property type="entry name" value="Ser/Thr_kinase_AS"/>
</dbReference>
<evidence type="ECO:0000256" key="9">
    <source>
        <dbReference type="ARBA" id="ARBA00022741"/>
    </source>
</evidence>
<evidence type="ECO:0000256" key="14">
    <source>
        <dbReference type="ARBA" id="ARBA00023157"/>
    </source>
</evidence>
<evidence type="ECO:0000256" key="3">
    <source>
        <dbReference type="ARBA" id="ARBA00022536"/>
    </source>
</evidence>
<evidence type="ECO:0000256" key="8">
    <source>
        <dbReference type="ARBA" id="ARBA00022734"/>
    </source>
</evidence>
<dbReference type="SMART" id="SM00108">
    <property type="entry name" value="B_lectin"/>
    <property type="match status" value="1"/>
</dbReference>
<evidence type="ECO:0000256" key="4">
    <source>
        <dbReference type="ARBA" id="ARBA00022553"/>
    </source>
</evidence>
<dbReference type="Pfam" id="PF08276">
    <property type="entry name" value="PAN_2"/>
    <property type="match status" value="1"/>
</dbReference>
<keyword evidence="6 22" id="KW-0812">Transmembrane</keyword>
<feature type="binding site" evidence="20">
    <location>
        <position position="597"/>
    </location>
    <ligand>
        <name>ATP</name>
        <dbReference type="ChEBI" id="CHEBI:30616"/>
    </ligand>
</feature>
<dbReference type="PANTHER" id="PTHR47976:SF90">
    <property type="entry name" value="RECEPTOR-LIKE SERINE_THREONINE-PROTEIN KINASE"/>
    <property type="match status" value="1"/>
</dbReference>
<dbReference type="EMBL" id="NCVQ01000009">
    <property type="protein sequence ID" value="PWZ09524.1"/>
    <property type="molecule type" value="Genomic_DNA"/>
</dbReference>
<organism evidence="27">
    <name type="scientific">Zea mays</name>
    <name type="common">Maize</name>
    <dbReference type="NCBI Taxonomy" id="4577"/>
    <lineage>
        <taxon>Eukaryota</taxon>
        <taxon>Viridiplantae</taxon>
        <taxon>Streptophyta</taxon>
        <taxon>Embryophyta</taxon>
        <taxon>Tracheophyta</taxon>
        <taxon>Spermatophyta</taxon>
        <taxon>Magnoliopsida</taxon>
        <taxon>Liliopsida</taxon>
        <taxon>Poales</taxon>
        <taxon>Poaceae</taxon>
        <taxon>PACMAD clade</taxon>
        <taxon>Panicoideae</taxon>
        <taxon>Andropogonodae</taxon>
        <taxon>Andropogoneae</taxon>
        <taxon>Tripsacinae</taxon>
        <taxon>Zea</taxon>
    </lineage>
</organism>
<feature type="domain" description="Protein kinase" evidence="24">
    <location>
        <begin position="570"/>
        <end position="849"/>
    </location>
</feature>
<evidence type="ECO:0000256" key="23">
    <source>
        <dbReference type="SAM" id="SignalP"/>
    </source>
</evidence>
<dbReference type="Pfam" id="PF00069">
    <property type="entry name" value="Pkinase"/>
    <property type="match status" value="1"/>
</dbReference>
<keyword evidence="13 22" id="KW-0472">Membrane</keyword>
<comment type="catalytic activity">
    <reaction evidence="18 19">
        <text>L-seryl-[protein] + ATP = O-phospho-L-seryl-[protein] + ADP + H(+)</text>
        <dbReference type="Rhea" id="RHEA:17989"/>
        <dbReference type="Rhea" id="RHEA-COMP:9863"/>
        <dbReference type="Rhea" id="RHEA-COMP:11604"/>
        <dbReference type="ChEBI" id="CHEBI:15378"/>
        <dbReference type="ChEBI" id="CHEBI:29999"/>
        <dbReference type="ChEBI" id="CHEBI:30616"/>
        <dbReference type="ChEBI" id="CHEBI:83421"/>
        <dbReference type="ChEBI" id="CHEBI:456216"/>
        <dbReference type="EC" id="2.7.11.1"/>
    </reaction>
</comment>
<feature type="region of interest" description="Disordered" evidence="21">
    <location>
        <begin position="479"/>
        <end position="502"/>
    </location>
</feature>
<dbReference type="PROSITE" id="PS50927">
    <property type="entry name" value="BULB_LECTIN"/>
    <property type="match status" value="1"/>
</dbReference>
<dbReference type="SUPFAM" id="SSF51110">
    <property type="entry name" value="alpha-D-mannose-specific plant lectins"/>
    <property type="match status" value="1"/>
</dbReference>
<dbReference type="SUPFAM" id="SSF56112">
    <property type="entry name" value="Protein kinase-like (PK-like)"/>
    <property type="match status" value="1"/>
</dbReference>
<keyword evidence="8 27" id="KW-0430">Lectin</keyword>
<keyword evidence="4" id="KW-0597">Phosphoprotein</keyword>
<evidence type="ECO:0000259" key="25">
    <source>
        <dbReference type="PROSITE" id="PS50927"/>
    </source>
</evidence>
<keyword evidence="16" id="KW-0325">Glycoprotein</keyword>
<evidence type="ECO:0000256" key="16">
    <source>
        <dbReference type="ARBA" id="ARBA00023180"/>
    </source>
</evidence>
<evidence type="ECO:0000256" key="6">
    <source>
        <dbReference type="ARBA" id="ARBA00022692"/>
    </source>
</evidence>
<evidence type="ECO:0000256" key="10">
    <source>
        <dbReference type="ARBA" id="ARBA00022777"/>
    </source>
</evidence>
<evidence type="ECO:0000256" key="22">
    <source>
        <dbReference type="SAM" id="Phobius"/>
    </source>
</evidence>
<dbReference type="GO" id="GO:0051707">
    <property type="term" value="P:response to other organism"/>
    <property type="evidence" value="ECO:0007669"/>
    <property type="project" value="UniProtKB-ARBA"/>
</dbReference>
<evidence type="ECO:0000256" key="5">
    <source>
        <dbReference type="ARBA" id="ARBA00022679"/>
    </source>
</evidence>
<feature type="domain" description="Bulb-type lectin" evidence="25">
    <location>
        <begin position="69"/>
        <end position="197"/>
    </location>
</feature>
<dbReference type="GO" id="GO:0030246">
    <property type="term" value="F:carbohydrate binding"/>
    <property type="evidence" value="ECO:0007669"/>
    <property type="project" value="UniProtKB-KW"/>
</dbReference>
<feature type="transmembrane region" description="Helical" evidence="22">
    <location>
        <begin position="511"/>
        <end position="533"/>
    </location>
</feature>
<dbReference type="ExpressionAtlas" id="A0A3L6DLS3">
    <property type="expression patterns" value="baseline and differential"/>
</dbReference>
<dbReference type="CDD" id="cd14066">
    <property type="entry name" value="STKc_IRAK"/>
    <property type="match status" value="1"/>
</dbReference>
<dbReference type="CDD" id="cd01098">
    <property type="entry name" value="PAN_AP_plant"/>
    <property type="match status" value="1"/>
</dbReference>
<protein>
    <recommendedName>
        <fullName evidence="19">Receptor-like serine/threonine-protein kinase</fullName>
        <ecNumber evidence="19">2.7.11.1</ecNumber>
    </recommendedName>
</protein>
<dbReference type="FunFam" id="1.10.510.10:FF:000248">
    <property type="entry name" value="S-receptor-like kinase 5"/>
    <property type="match status" value="1"/>
</dbReference>
<evidence type="ECO:0000256" key="1">
    <source>
        <dbReference type="ARBA" id="ARBA00004479"/>
    </source>
</evidence>
<dbReference type="FunFam" id="3.30.200.20:FF:000178">
    <property type="entry name" value="serine/threonine-protein kinase PBS1-like"/>
    <property type="match status" value="1"/>
</dbReference>
<evidence type="ECO:0000256" key="17">
    <source>
        <dbReference type="ARBA" id="ARBA00047899"/>
    </source>
</evidence>
<dbReference type="Proteomes" id="UP000251960">
    <property type="component" value="Chromosome 8"/>
</dbReference>
<feature type="chain" id="PRO_5017972753" description="Receptor-like serine/threonine-protein kinase" evidence="23">
    <location>
        <begin position="20"/>
        <end position="888"/>
    </location>
</feature>
<comment type="subcellular location">
    <subcellularLocation>
        <location evidence="1">Membrane</location>
        <topology evidence="1">Single-pass type I membrane protein</topology>
    </subcellularLocation>
</comment>
<dbReference type="GO" id="GO:0004674">
    <property type="term" value="F:protein serine/threonine kinase activity"/>
    <property type="evidence" value="ECO:0007669"/>
    <property type="project" value="UniProtKB-KW"/>
</dbReference>
<dbReference type="Gene3D" id="2.90.10.30">
    <property type="match status" value="1"/>
</dbReference>
<dbReference type="InterPro" id="IPR001480">
    <property type="entry name" value="Bulb-type_lectin_dom"/>
</dbReference>
<reference evidence="27" key="1">
    <citation type="journal article" date="2018" name="Nat. Genet.">
        <title>Extensive intraspecific gene order and gene structural variations between Mo17 and other maize genomes.</title>
        <authorList>
            <person name="Sun S."/>
            <person name="Zhou Y."/>
            <person name="Chen J."/>
            <person name="Shi J."/>
            <person name="Zhao H."/>
            <person name="Zhao H."/>
            <person name="Song W."/>
            <person name="Zhang M."/>
            <person name="Cui Y."/>
            <person name="Dong X."/>
            <person name="Liu H."/>
            <person name="Ma X."/>
            <person name="Jiao Y."/>
            <person name="Wang B."/>
            <person name="Wei X."/>
            <person name="Stein J.C."/>
            <person name="Glaubitz J.C."/>
            <person name="Lu F."/>
            <person name="Yu G."/>
            <person name="Liang C."/>
            <person name="Fengler K."/>
            <person name="Li B."/>
            <person name="Rafalski A."/>
            <person name="Schnable P.S."/>
            <person name="Ware D.H."/>
            <person name="Buckler E.S."/>
            <person name="Lai J."/>
        </authorList>
    </citation>
    <scope>NUCLEOTIDE SEQUENCE [LARGE SCALE GENOMIC DNA]</scope>
    <source>
        <tissue evidence="27">Seedling</tissue>
    </source>
</reference>
<evidence type="ECO:0000256" key="13">
    <source>
        <dbReference type="ARBA" id="ARBA00023136"/>
    </source>
</evidence>
<evidence type="ECO:0000259" key="24">
    <source>
        <dbReference type="PROSITE" id="PS50011"/>
    </source>
</evidence>
<dbReference type="PIRSF" id="PIRSF000641">
    <property type="entry name" value="SRK"/>
    <property type="match status" value="1"/>
</dbReference>
<gene>
    <name evidence="27" type="primary">SD25_6</name>
    <name evidence="27" type="ORF">Zm00014a_022968</name>
</gene>
<name>A0A3L6DLS3_MAIZE</name>